<protein>
    <submittedName>
        <fullName evidence="1">Uncharacterized protein</fullName>
    </submittedName>
</protein>
<dbReference type="EMBL" id="BSOW01000061">
    <property type="protein sequence ID" value="GLR92005.1"/>
    <property type="molecule type" value="Genomic_DNA"/>
</dbReference>
<dbReference type="Proteomes" id="UP001156905">
    <property type="component" value="Unassembled WGS sequence"/>
</dbReference>
<dbReference type="RefSeq" id="WP_284275869.1">
    <property type="nucleotide sequence ID" value="NZ_BSOW01000061.1"/>
</dbReference>
<comment type="caution">
    <text evidence="1">The sequence shown here is derived from an EMBL/GenBank/DDBJ whole genome shotgun (WGS) entry which is preliminary data.</text>
</comment>
<proteinExistence type="predicted"/>
<reference evidence="2" key="1">
    <citation type="journal article" date="2019" name="Int. J. Syst. Evol. Microbiol.">
        <title>The Global Catalogue of Microorganisms (GCM) 10K type strain sequencing project: providing services to taxonomists for standard genome sequencing and annotation.</title>
        <authorList>
            <consortium name="The Broad Institute Genomics Platform"/>
            <consortium name="The Broad Institute Genome Sequencing Center for Infectious Disease"/>
            <person name="Wu L."/>
            <person name="Ma J."/>
        </authorList>
    </citation>
    <scope>NUCLEOTIDE SEQUENCE [LARGE SCALE GENOMIC DNA]</scope>
    <source>
        <strain evidence="2">NBRC 102520</strain>
    </source>
</reference>
<evidence type="ECO:0000313" key="1">
    <source>
        <dbReference type="EMBL" id="GLR92005.1"/>
    </source>
</evidence>
<sequence length="108" mass="11361">MFGFSKQLFSLATLIAITAVPCSEAKVLRNNAPTVLVFKDAEALSRFNRLKATASRDDSLLAPLLTCKAPQGSKIEVLGSGHRTAFVRVLEGSAAGCEGTVPIGAVRD</sequence>
<keyword evidence="2" id="KW-1185">Reference proteome</keyword>
<organism evidence="1 2">
    <name type="scientific">Bradyrhizobium iriomotense</name>
    <dbReference type="NCBI Taxonomy" id="441950"/>
    <lineage>
        <taxon>Bacteria</taxon>
        <taxon>Pseudomonadati</taxon>
        <taxon>Pseudomonadota</taxon>
        <taxon>Alphaproteobacteria</taxon>
        <taxon>Hyphomicrobiales</taxon>
        <taxon>Nitrobacteraceae</taxon>
        <taxon>Bradyrhizobium</taxon>
    </lineage>
</organism>
<name>A0ABQ6BGD9_9BRAD</name>
<evidence type="ECO:0000313" key="2">
    <source>
        <dbReference type="Proteomes" id="UP001156905"/>
    </source>
</evidence>
<gene>
    <name evidence="1" type="ORF">GCM10007857_87230</name>
</gene>
<accession>A0ABQ6BGD9</accession>